<accession>A0A8T0RC54</accession>
<comment type="caution">
    <text evidence="3">The sequence shown here is derived from an EMBL/GenBank/DDBJ whole genome shotgun (WGS) entry which is preliminary data.</text>
</comment>
<organism evidence="3 4">
    <name type="scientific">Panicum virgatum</name>
    <name type="common">Blackwell switchgrass</name>
    <dbReference type="NCBI Taxonomy" id="38727"/>
    <lineage>
        <taxon>Eukaryota</taxon>
        <taxon>Viridiplantae</taxon>
        <taxon>Streptophyta</taxon>
        <taxon>Embryophyta</taxon>
        <taxon>Tracheophyta</taxon>
        <taxon>Spermatophyta</taxon>
        <taxon>Magnoliopsida</taxon>
        <taxon>Liliopsida</taxon>
        <taxon>Poales</taxon>
        <taxon>Poaceae</taxon>
        <taxon>PACMAD clade</taxon>
        <taxon>Panicoideae</taxon>
        <taxon>Panicodae</taxon>
        <taxon>Paniceae</taxon>
        <taxon>Panicinae</taxon>
        <taxon>Panicum</taxon>
        <taxon>Panicum sect. Hiantes</taxon>
    </lineage>
</organism>
<keyword evidence="2" id="KW-1133">Transmembrane helix</keyword>
<evidence type="ECO:0000313" key="4">
    <source>
        <dbReference type="Proteomes" id="UP000823388"/>
    </source>
</evidence>
<evidence type="ECO:0000313" key="3">
    <source>
        <dbReference type="EMBL" id="KAG2582399.1"/>
    </source>
</evidence>
<feature type="transmembrane region" description="Helical" evidence="2">
    <location>
        <begin position="80"/>
        <end position="102"/>
    </location>
</feature>
<keyword evidence="4" id="KW-1185">Reference proteome</keyword>
<feature type="compositionally biased region" description="Polar residues" evidence="1">
    <location>
        <begin position="123"/>
        <end position="141"/>
    </location>
</feature>
<gene>
    <name evidence="3" type="ORF">PVAP13_6KG100800</name>
</gene>
<keyword evidence="2" id="KW-0472">Membrane</keyword>
<evidence type="ECO:0000256" key="1">
    <source>
        <dbReference type="SAM" id="MobiDB-lite"/>
    </source>
</evidence>
<name>A0A8T0RC54_PANVG</name>
<feature type="region of interest" description="Disordered" evidence="1">
    <location>
        <begin position="123"/>
        <end position="151"/>
    </location>
</feature>
<dbReference type="Proteomes" id="UP000823388">
    <property type="component" value="Chromosome 6K"/>
</dbReference>
<dbReference type="AlphaFoldDB" id="A0A8T0RC54"/>
<sequence length="151" mass="16071">MAFADTAARKLLHGGSGGTISQGVAEAGSISFFLHTFVSSSAGFFHRTFVHQFAALACAAHKMPQNLEELRRWLQAPTTVALPSVLGVIAVLLFVALTWFCWSTLRRCASSPWGFARRLCTPSATSGTTCTASPRRSSGHSPDSCLLPPCA</sequence>
<reference evidence="3 4" key="1">
    <citation type="submission" date="2020-05" db="EMBL/GenBank/DDBJ databases">
        <title>WGS assembly of Panicum virgatum.</title>
        <authorList>
            <person name="Lovell J.T."/>
            <person name="Jenkins J."/>
            <person name="Shu S."/>
            <person name="Juenger T.E."/>
            <person name="Schmutz J."/>
        </authorList>
    </citation>
    <scope>NUCLEOTIDE SEQUENCE [LARGE SCALE GENOMIC DNA]</scope>
    <source>
        <strain evidence="4">cv. AP13</strain>
    </source>
</reference>
<dbReference type="EMBL" id="CM029047">
    <property type="protein sequence ID" value="KAG2582399.1"/>
    <property type="molecule type" value="Genomic_DNA"/>
</dbReference>
<evidence type="ECO:0000256" key="2">
    <source>
        <dbReference type="SAM" id="Phobius"/>
    </source>
</evidence>
<protein>
    <submittedName>
        <fullName evidence="3">Uncharacterized protein</fullName>
    </submittedName>
</protein>
<keyword evidence="2" id="KW-0812">Transmembrane</keyword>
<proteinExistence type="predicted"/>